<evidence type="ECO:0000313" key="3">
    <source>
        <dbReference type="EMBL" id="MDP4534615.1"/>
    </source>
</evidence>
<proteinExistence type="predicted"/>
<dbReference type="Pfam" id="PF07603">
    <property type="entry name" value="Lcl_C"/>
    <property type="match status" value="1"/>
</dbReference>
<dbReference type="PANTHER" id="PTHR35812:SF1">
    <property type="entry name" value="LIPOPROTEIN"/>
    <property type="match status" value="1"/>
</dbReference>
<gene>
    <name evidence="3" type="ORF">Q3O60_00195</name>
</gene>
<dbReference type="PANTHER" id="PTHR35812">
    <property type="entry name" value="LIPOPROTEIN"/>
    <property type="match status" value="1"/>
</dbReference>
<feature type="domain" description="Lcl C-terminal" evidence="2">
    <location>
        <begin position="41"/>
        <end position="166"/>
    </location>
</feature>
<evidence type="ECO:0000313" key="4">
    <source>
        <dbReference type="Proteomes" id="UP001231616"/>
    </source>
</evidence>
<dbReference type="InterPro" id="IPR011460">
    <property type="entry name" value="Lcl_C"/>
</dbReference>
<keyword evidence="4" id="KW-1185">Reference proteome</keyword>
<organism evidence="3 4">
    <name type="scientific">Alkalimonas collagenimarina</name>
    <dbReference type="NCBI Taxonomy" id="400390"/>
    <lineage>
        <taxon>Bacteria</taxon>
        <taxon>Pseudomonadati</taxon>
        <taxon>Pseudomonadota</taxon>
        <taxon>Gammaproteobacteria</taxon>
        <taxon>Alkalimonas</taxon>
    </lineage>
</organism>
<name>A0ABT9GU89_9GAMM</name>
<reference evidence="3 4" key="1">
    <citation type="submission" date="2023-08" db="EMBL/GenBank/DDBJ databases">
        <authorList>
            <person name="Joshi A."/>
            <person name="Thite S."/>
        </authorList>
    </citation>
    <scope>NUCLEOTIDE SEQUENCE [LARGE SCALE GENOMIC DNA]</scope>
    <source>
        <strain evidence="3 4">AC40</strain>
    </source>
</reference>
<dbReference type="Proteomes" id="UP001231616">
    <property type="component" value="Unassembled WGS sequence"/>
</dbReference>
<protein>
    <submittedName>
        <fullName evidence="3">DUF1566 domain-containing protein</fullName>
    </submittedName>
</protein>
<sequence>MKISACCWFFISMSVAAQQQCFDSINRSTEPNQFSALPHGQIAHQITGLVWQRCLYGQQWQETEQHCSGQPIRLSWSEALLMSVTAGQMERTEWRLPDIKEAMSVVERQCVDPAIDMALFPSANSENLWTSTTYRGAASQAWAIAMYSGKNNLKHKDQQLYVRLVRFSDE</sequence>
<comment type="caution">
    <text evidence="3">The sequence shown here is derived from an EMBL/GenBank/DDBJ whole genome shotgun (WGS) entry which is preliminary data.</text>
</comment>
<accession>A0ABT9GU89</accession>
<dbReference type="RefSeq" id="WP_305891888.1">
    <property type="nucleotide sequence ID" value="NZ_JAUZVZ010000001.1"/>
</dbReference>
<feature type="chain" id="PRO_5046352367" evidence="1">
    <location>
        <begin position="18"/>
        <end position="170"/>
    </location>
</feature>
<evidence type="ECO:0000259" key="2">
    <source>
        <dbReference type="Pfam" id="PF07603"/>
    </source>
</evidence>
<keyword evidence="1" id="KW-0732">Signal</keyword>
<evidence type="ECO:0000256" key="1">
    <source>
        <dbReference type="SAM" id="SignalP"/>
    </source>
</evidence>
<dbReference type="EMBL" id="JAUZVZ010000001">
    <property type="protein sequence ID" value="MDP4534615.1"/>
    <property type="molecule type" value="Genomic_DNA"/>
</dbReference>
<feature type="signal peptide" evidence="1">
    <location>
        <begin position="1"/>
        <end position="17"/>
    </location>
</feature>